<dbReference type="Proteomes" id="UP001218895">
    <property type="component" value="Chromosome"/>
</dbReference>
<dbReference type="InterPro" id="IPR001046">
    <property type="entry name" value="NRAMP_fam"/>
</dbReference>
<dbReference type="Pfam" id="PF01566">
    <property type="entry name" value="Nramp"/>
    <property type="match status" value="1"/>
</dbReference>
<keyword evidence="4 7" id="KW-1133">Transmembrane helix</keyword>
<feature type="transmembrane region" description="Helical" evidence="7">
    <location>
        <begin position="585"/>
        <end position="605"/>
    </location>
</feature>
<evidence type="ECO:0000256" key="5">
    <source>
        <dbReference type="ARBA" id="ARBA00023136"/>
    </source>
</evidence>
<feature type="transmembrane region" description="Helical" evidence="7">
    <location>
        <begin position="361"/>
        <end position="383"/>
    </location>
</feature>
<feature type="region of interest" description="Disordered" evidence="6">
    <location>
        <begin position="626"/>
        <end position="647"/>
    </location>
</feature>
<keyword evidence="2" id="KW-1003">Cell membrane</keyword>
<feature type="transmembrane region" description="Helical" evidence="7">
    <location>
        <begin position="94"/>
        <end position="119"/>
    </location>
</feature>
<feature type="transmembrane region" description="Helical" evidence="7">
    <location>
        <begin position="237"/>
        <end position="268"/>
    </location>
</feature>
<dbReference type="GO" id="GO:0005886">
    <property type="term" value="C:plasma membrane"/>
    <property type="evidence" value="ECO:0007669"/>
    <property type="project" value="UniProtKB-SubCell"/>
</dbReference>
<feature type="transmembrane region" description="Helical" evidence="7">
    <location>
        <begin position="459"/>
        <end position="478"/>
    </location>
</feature>
<sequence length="647" mass="71181">MAFNFKLRSFRNLSDKLRFIGPGILLAIAAAGESGISEALEIGAHYHFELIWVIILTLIFKFAFTNGIARYTLSTGETIFEGLTKIPGPKNWTVVFITLIFLLEMFAYGGMLLFGAIFIDYYLPGVYFERLIALITLAVILFLLWKNSYERIEIIVVAIAICLFVGIGYCLLGFNLPIESIAAGVIPKVPPGSVLSIMALMGAIGSGLNLLLYTVWLHEKSHGECGPDFFKKYIRYVNLDLLLAFFLVSVITILFMTLGVSGFVVSFIGHGEELSLDAIIVQVLYVLSNVPFGNAFFLIFGYLIMFGAAITGIDGRARAISSVLKSSYSTKFSEMQLYRILILIFAGIIASAVIFGEPSALIHSVSAIASIMFALLGFMVIYLDLKLPDYSRGNRVWLLIMVLGSSAFLFMALMMEGTFIIVGLPLIESLVLLIIPVYIFTKTELFRKCITRRLEIADFIWVILIFAAISVYGAFRGIPTEGIVINAGHVGPMIAGIICGPAAGALTGLAGGVYIFETGGSTALIFAIGTIASGIITGYFTYYWRGNLTYSKGALMVIAAELFCYVAVPLILLKDTAFVADLLRRSFLPMLIANMTGVLIFIYFLKEGKYCIIHKQKSRNNIKFRPGKKDVSLSDDKGKKESQQERL</sequence>
<feature type="transmembrane region" description="Helical" evidence="7">
    <location>
        <begin position="125"/>
        <end position="145"/>
    </location>
</feature>
<dbReference type="KEGG" id="manq:L1994_07495"/>
<feature type="transmembrane region" description="Helical" evidence="7">
    <location>
        <begin position="523"/>
        <end position="542"/>
    </location>
</feature>
<feature type="transmembrane region" description="Helical" evidence="7">
    <location>
        <begin position="554"/>
        <end position="573"/>
    </location>
</feature>
<keyword evidence="3 7" id="KW-0812">Transmembrane</keyword>
<keyword evidence="10" id="KW-1185">Reference proteome</keyword>
<evidence type="ECO:0000313" key="9">
    <source>
        <dbReference type="EMBL" id="WFN35998.1"/>
    </source>
</evidence>
<dbReference type="AlphaFoldDB" id="A0AAF0JT84"/>
<accession>A0AAF0JT84</accession>
<evidence type="ECO:0000256" key="1">
    <source>
        <dbReference type="ARBA" id="ARBA00004651"/>
    </source>
</evidence>
<feature type="transmembrane region" description="Helical" evidence="7">
    <location>
        <begin position="152"/>
        <end position="174"/>
    </location>
</feature>
<gene>
    <name evidence="9" type="ORF">L1994_07495</name>
</gene>
<organism evidence="9 10">
    <name type="scientific">Methanomicrobium antiquum</name>
    <dbReference type="NCBI Taxonomy" id="487686"/>
    <lineage>
        <taxon>Archaea</taxon>
        <taxon>Methanobacteriati</taxon>
        <taxon>Methanobacteriota</taxon>
        <taxon>Stenosarchaea group</taxon>
        <taxon>Methanomicrobia</taxon>
        <taxon>Methanomicrobiales</taxon>
        <taxon>Methanomicrobiaceae</taxon>
        <taxon>Methanomicrobium</taxon>
    </lineage>
</organism>
<proteinExistence type="predicted"/>
<evidence type="ECO:0000256" key="4">
    <source>
        <dbReference type="ARBA" id="ARBA00022989"/>
    </source>
</evidence>
<dbReference type="InterPro" id="IPR011620">
    <property type="entry name" value="Sig_transdc_His_kinase_LytS_TM"/>
</dbReference>
<dbReference type="GeneID" id="79950231"/>
<feature type="transmembrane region" description="Helical" evidence="7">
    <location>
        <begin position="419"/>
        <end position="439"/>
    </location>
</feature>
<keyword evidence="5 7" id="KW-0472">Membrane</keyword>
<protein>
    <submittedName>
        <fullName evidence="9">Nramp family divalent metal transporter</fullName>
    </submittedName>
</protein>
<feature type="transmembrane region" description="Helical" evidence="7">
    <location>
        <begin position="336"/>
        <end position="355"/>
    </location>
</feature>
<dbReference type="GO" id="GO:0071555">
    <property type="term" value="P:cell wall organization"/>
    <property type="evidence" value="ECO:0007669"/>
    <property type="project" value="InterPro"/>
</dbReference>
<dbReference type="GO" id="GO:0046873">
    <property type="term" value="F:metal ion transmembrane transporter activity"/>
    <property type="evidence" value="ECO:0007669"/>
    <property type="project" value="InterPro"/>
</dbReference>
<comment type="subcellular location">
    <subcellularLocation>
        <location evidence="1">Cell membrane</location>
        <topology evidence="1">Multi-pass membrane protein</topology>
    </subcellularLocation>
</comment>
<dbReference type="GO" id="GO:0000155">
    <property type="term" value="F:phosphorelay sensor kinase activity"/>
    <property type="evidence" value="ECO:0007669"/>
    <property type="project" value="InterPro"/>
</dbReference>
<reference evidence="9" key="1">
    <citation type="submission" date="2022-01" db="EMBL/GenBank/DDBJ databases">
        <title>Complete genome of Methanomicrobium antiquum DSM 21220.</title>
        <authorList>
            <person name="Chen S.-C."/>
            <person name="You Y.-T."/>
            <person name="Zhou Y.-Z."/>
            <person name="Lai M.-C."/>
        </authorList>
    </citation>
    <scope>NUCLEOTIDE SEQUENCE</scope>
    <source>
        <strain evidence="9">DSM 21220</strain>
    </source>
</reference>
<dbReference type="NCBIfam" id="NF037982">
    <property type="entry name" value="Nramp_1"/>
    <property type="match status" value="1"/>
</dbReference>
<evidence type="ECO:0000256" key="7">
    <source>
        <dbReference type="SAM" id="Phobius"/>
    </source>
</evidence>
<feature type="compositionally biased region" description="Basic and acidic residues" evidence="6">
    <location>
        <begin position="627"/>
        <end position="647"/>
    </location>
</feature>
<dbReference type="Gene3D" id="1.10.1760.20">
    <property type="match status" value="1"/>
</dbReference>
<feature type="domain" description="Signal transduction histidine kinase 5TM receptor LytS transmembrane region" evidence="8">
    <location>
        <begin position="444"/>
        <end position="606"/>
    </location>
</feature>
<evidence type="ECO:0000256" key="3">
    <source>
        <dbReference type="ARBA" id="ARBA00022692"/>
    </source>
</evidence>
<evidence type="ECO:0000259" key="8">
    <source>
        <dbReference type="Pfam" id="PF07694"/>
    </source>
</evidence>
<feature type="transmembrane region" description="Helical" evidence="7">
    <location>
        <begin position="49"/>
        <end position="73"/>
    </location>
</feature>
<feature type="transmembrane region" description="Helical" evidence="7">
    <location>
        <begin position="194"/>
        <end position="216"/>
    </location>
</feature>
<evidence type="ECO:0000313" key="10">
    <source>
        <dbReference type="Proteomes" id="UP001218895"/>
    </source>
</evidence>
<dbReference type="EMBL" id="CP091092">
    <property type="protein sequence ID" value="WFN35998.1"/>
    <property type="molecule type" value="Genomic_DNA"/>
</dbReference>
<evidence type="ECO:0000256" key="6">
    <source>
        <dbReference type="SAM" id="MobiDB-lite"/>
    </source>
</evidence>
<dbReference type="RefSeq" id="WP_278098836.1">
    <property type="nucleotide sequence ID" value="NZ_CP091092.1"/>
</dbReference>
<feature type="transmembrane region" description="Helical" evidence="7">
    <location>
        <begin position="490"/>
        <end position="516"/>
    </location>
</feature>
<evidence type="ECO:0000256" key="2">
    <source>
        <dbReference type="ARBA" id="ARBA00022475"/>
    </source>
</evidence>
<feature type="transmembrane region" description="Helical" evidence="7">
    <location>
        <begin position="395"/>
        <end position="413"/>
    </location>
</feature>
<dbReference type="Pfam" id="PF07694">
    <property type="entry name" value="5TM-5TMR_LYT"/>
    <property type="match status" value="1"/>
</dbReference>
<name>A0AAF0JT84_9EURY</name>